<evidence type="ECO:0000313" key="4">
    <source>
        <dbReference type="EMBL" id="MCW3805919.1"/>
    </source>
</evidence>
<dbReference type="SUPFAM" id="SSF55144">
    <property type="entry name" value="LigT-like"/>
    <property type="match status" value="1"/>
</dbReference>
<organism evidence="4 5">
    <name type="scientific">Plebeiibacterium marinum</name>
    <dbReference type="NCBI Taxonomy" id="2992111"/>
    <lineage>
        <taxon>Bacteria</taxon>
        <taxon>Pseudomonadati</taxon>
        <taxon>Bacteroidota</taxon>
        <taxon>Bacteroidia</taxon>
        <taxon>Marinilabiliales</taxon>
        <taxon>Marinilabiliaceae</taxon>
        <taxon>Plebeiibacterium</taxon>
    </lineage>
</organism>
<dbReference type="NCBIfam" id="TIGR02258">
    <property type="entry name" value="2_5_ligase"/>
    <property type="match status" value="1"/>
</dbReference>
<evidence type="ECO:0000313" key="5">
    <source>
        <dbReference type="Proteomes" id="UP001207408"/>
    </source>
</evidence>
<dbReference type="HAMAP" id="MF_01940">
    <property type="entry name" value="RNA_CPDase"/>
    <property type="match status" value="1"/>
</dbReference>
<reference evidence="4" key="1">
    <citation type="submission" date="2022-10" db="EMBL/GenBank/DDBJ databases">
        <authorList>
            <person name="Yu W.X."/>
        </authorList>
    </citation>
    <scope>NUCLEOTIDE SEQUENCE</scope>
    <source>
        <strain evidence="4">D04</strain>
    </source>
</reference>
<proteinExistence type="inferred from homology"/>
<sequence>MRIFIGIKLDLAKQLNQVQTIFHEDTKIKWVKENNLHLTLLFIGNIDRDIVPELKQNLETTLSSENTFTIQVQDYGTFIKRRKPGILWLKVHQNDVLESLQSKITKATLKIIPDLNIQHNQYTPHITLARYHHSLKIDPELLNASSNNAIDTHHITEIQIIESKSQPGGVVYNILERISL</sequence>
<gene>
    <name evidence="4" type="primary">thpR</name>
    <name evidence="4" type="ORF">OM074_09780</name>
</gene>
<dbReference type="AlphaFoldDB" id="A0AAE3ME97"/>
<keyword evidence="1 2" id="KW-0378">Hydrolase</keyword>
<dbReference type="Pfam" id="PF02834">
    <property type="entry name" value="LigT_PEase"/>
    <property type="match status" value="1"/>
</dbReference>
<accession>A0AAE3ME97</accession>
<dbReference type="Proteomes" id="UP001207408">
    <property type="component" value="Unassembled WGS sequence"/>
</dbReference>
<dbReference type="InterPro" id="IPR014051">
    <property type="entry name" value="Phosphoesterase_HXTX"/>
</dbReference>
<dbReference type="PANTHER" id="PTHR35561:SF1">
    <property type="entry name" value="RNA 2',3'-CYCLIC PHOSPHODIESTERASE"/>
    <property type="match status" value="1"/>
</dbReference>
<feature type="short sequence motif" description="HXTX 2" evidence="2">
    <location>
        <begin position="125"/>
        <end position="128"/>
    </location>
</feature>
<comment type="caution">
    <text evidence="4">The sequence shown here is derived from an EMBL/GenBank/DDBJ whole genome shotgun (WGS) entry which is preliminary data.</text>
</comment>
<keyword evidence="5" id="KW-1185">Reference proteome</keyword>
<dbReference type="EMBL" id="JAPDPI010000017">
    <property type="protein sequence ID" value="MCW3805919.1"/>
    <property type="molecule type" value="Genomic_DNA"/>
</dbReference>
<comment type="function">
    <text evidence="2">Hydrolyzes RNA 2',3'-cyclic phosphodiester to an RNA 2'-phosphomonoester.</text>
</comment>
<evidence type="ECO:0000259" key="3">
    <source>
        <dbReference type="Pfam" id="PF02834"/>
    </source>
</evidence>
<dbReference type="PANTHER" id="PTHR35561">
    <property type="entry name" value="RNA 2',3'-CYCLIC PHOSPHODIESTERASE"/>
    <property type="match status" value="1"/>
</dbReference>
<evidence type="ECO:0000256" key="2">
    <source>
        <dbReference type="HAMAP-Rule" id="MF_01940"/>
    </source>
</evidence>
<feature type="active site" description="Proton acceptor" evidence="2">
    <location>
        <position position="125"/>
    </location>
</feature>
<comment type="similarity">
    <text evidence="2">Belongs to the 2H phosphoesterase superfamily. ThpR family.</text>
</comment>
<dbReference type="GO" id="GO:0004113">
    <property type="term" value="F:2',3'-cyclic-nucleotide 3'-phosphodiesterase activity"/>
    <property type="evidence" value="ECO:0007669"/>
    <property type="project" value="InterPro"/>
</dbReference>
<dbReference type="InterPro" id="IPR004175">
    <property type="entry name" value="RNA_CPDase"/>
</dbReference>
<feature type="domain" description="Phosphoesterase HXTX" evidence="3">
    <location>
        <begin position="10"/>
        <end position="88"/>
    </location>
</feature>
<feature type="short sequence motif" description="HXTX 1" evidence="2">
    <location>
        <begin position="37"/>
        <end position="40"/>
    </location>
</feature>
<dbReference type="EC" id="3.1.4.58" evidence="2"/>
<feature type="active site" description="Proton donor" evidence="2">
    <location>
        <position position="37"/>
    </location>
</feature>
<protein>
    <recommendedName>
        <fullName evidence="2">RNA 2',3'-cyclic phosphodiesterase</fullName>
        <shortName evidence="2">RNA 2',3'-CPDase</shortName>
        <ecNumber evidence="2">3.1.4.58</ecNumber>
    </recommendedName>
</protein>
<evidence type="ECO:0000256" key="1">
    <source>
        <dbReference type="ARBA" id="ARBA00022801"/>
    </source>
</evidence>
<comment type="catalytic activity">
    <reaction evidence="2">
        <text>a 3'-end 2',3'-cyclophospho-ribonucleotide-RNA + H2O = a 3'-end 2'-phospho-ribonucleotide-RNA + H(+)</text>
        <dbReference type="Rhea" id="RHEA:11828"/>
        <dbReference type="Rhea" id="RHEA-COMP:10464"/>
        <dbReference type="Rhea" id="RHEA-COMP:17353"/>
        <dbReference type="ChEBI" id="CHEBI:15377"/>
        <dbReference type="ChEBI" id="CHEBI:15378"/>
        <dbReference type="ChEBI" id="CHEBI:83064"/>
        <dbReference type="ChEBI" id="CHEBI:173113"/>
        <dbReference type="EC" id="3.1.4.58"/>
    </reaction>
</comment>
<name>A0AAE3ME97_9BACT</name>
<dbReference type="RefSeq" id="WP_301199291.1">
    <property type="nucleotide sequence ID" value="NZ_JAPDPI010000017.1"/>
</dbReference>
<dbReference type="GO" id="GO:0008664">
    <property type="term" value="F:RNA 2',3'-cyclic 3'-phosphodiesterase activity"/>
    <property type="evidence" value="ECO:0007669"/>
    <property type="project" value="UniProtKB-EC"/>
</dbReference>
<dbReference type="InterPro" id="IPR009097">
    <property type="entry name" value="Cyclic_Pdiesterase"/>
</dbReference>
<dbReference type="Gene3D" id="3.90.1140.10">
    <property type="entry name" value="Cyclic phosphodiesterase"/>
    <property type="match status" value="1"/>
</dbReference>